<dbReference type="GO" id="GO:0102208">
    <property type="term" value="F:2-polyprenyl-6-hydroxyphenol methylase activity"/>
    <property type="evidence" value="ECO:0007669"/>
    <property type="project" value="UniProtKB-EC"/>
</dbReference>
<organism evidence="3 4">
    <name type="scientific">Cohnella cellulosilytica</name>
    <dbReference type="NCBI Taxonomy" id="986710"/>
    <lineage>
        <taxon>Bacteria</taxon>
        <taxon>Bacillati</taxon>
        <taxon>Bacillota</taxon>
        <taxon>Bacilli</taxon>
        <taxon>Bacillales</taxon>
        <taxon>Paenibacillaceae</taxon>
        <taxon>Cohnella</taxon>
    </lineage>
</organism>
<dbReference type="PANTHER" id="PTHR43861">
    <property type="entry name" value="TRANS-ACONITATE 2-METHYLTRANSFERASE-RELATED"/>
    <property type="match status" value="1"/>
</dbReference>
<dbReference type="InterPro" id="IPR041698">
    <property type="entry name" value="Methyltransf_25"/>
</dbReference>
<dbReference type="Pfam" id="PF13649">
    <property type="entry name" value="Methyltransf_25"/>
    <property type="match status" value="1"/>
</dbReference>
<keyword evidence="1 3" id="KW-0808">Transferase</keyword>
<dbReference type="Proteomes" id="UP001596378">
    <property type="component" value="Unassembled WGS sequence"/>
</dbReference>
<dbReference type="RefSeq" id="WP_378047571.1">
    <property type="nucleotide sequence ID" value="NZ_JBHMDN010000014.1"/>
</dbReference>
<dbReference type="CDD" id="cd02440">
    <property type="entry name" value="AdoMet_MTases"/>
    <property type="match status" value="1"/>
</dbReference>
<evidence type="ECO:0000259" key="2">
    <source>
        <dbReference type="Pfam" id="PF13649"/>
    </source>
</evidence>
<evidence type="ECO:0000256" key="1">
    <source>
        <dbReference type="ARBA" id="ARBA00022679"/>
    </source>
</evidence>
<dbReference type="GO" id="GO:0061542">
    <property type="term" value="F:3-demethylubiquinol 3-O-methyltransferase activity"/>
    <property type="evidence" value="ECO:0007669"/>
    <property type="project" value="UniProtKB-EC"/>
</dbReference>
<accession>A0ABW2FMX2</accession>
<dbReference type="EC" id="2.1.1.222" evidence="3"/>
<proteinExistence type="predicted"/>
<evidence type="ECO:0000313" key="3">
    <source>
        <dbReference type="EMBL" id="MFC7153133.1"/>
    </source>
</evidence>
<reference evidence="4" key="1">
    <citation type="journal article" date="2019" name="Int. J. Syst. Evol. Microbiol.">
        <title>The Global Catalogue of Microorganisms (GCM) 10K type strain sequencing project: providing services to taxonomists for standard genome sequencing and annotation.</title>
        <authorList>
            <consortium name="The Broad Institute Genomics Platform"/>
            <consortium name="The Broad Institute Genome Sequencing Center for Infectious Disease"/>
            <person name="Wu L."/>
            <person name="Ma J."/>
        </authorList>
    </citation>
    <scope>NUCLEOTIDE SEQUENCE [LARGE SCALE GENOMIC DNA]</scope>
    <source>
        <strain evidence="4">KCTC 12907</strain>
    </source>
</reference>
<sequence length="211" mass="23403">MNQPKGSSPGVPSWDERYNGDLYVYGEEANLFLQEAARTIPAQSRVAAYAEGEGRNAVFLAKLGHEVTAYDYAQAGLRKTEALAVKNGVQVRTVHADLIEDELPVERYDAAVMIFGHFPGKDQYRVLDKILGSLKPGGRLLTEVYEKTQIDYGTGGPKDADWLYDAAELLAWGKRLRLKHFFAGEAERTEGLYHSGVCHVVQMVAEKPDLT</sequence>
<feature type="domain" description="Methyltransferase" evidence="2">
    <location>
        <begin position="50"/>
        <end position="138"/>
    </location>
</feature>
<dbReference type="PANTHER" id="PTHR43861:SF3">
    <property type="entry name" value="PUTATIVE (AFU_ORTHOLOGUE AFUA_2G14390)-RELATED"/>
    <property type="match status" value="1"/>
</dbReference>
<protein>
    <submittedName>
        <fullName evidence="3">Class I SAM-dependent methyltransferase</fullName>
        <ecNumber evidence="3">2.1.1.222</ecNumber>
        <ecNumber evidence="3">2.1.1.64</ecNumber>
    </submittedName>
</protein>
<dbReference type="GO" id="GO:0032259">
    <property type="term" value="P:methylation"/>
    <property type="evidence" value="ECO:0007669"/>
    <property type="project" value="UniProtKB-KW"/>
</dbReference>
<dbReference type="EC" id="2.1.1.64" evidence="3"/>
<dbReference type="Gene3D" id="3.40.50.150">
    <property type="entry name" value="Vaccinia Virus protein VP39"/>
    <property type="match status" value="1"/>
</dbReference>
<name>A0ABW2FMX2_9BACL</name>
<dbReference type="SUPFAM" id="SSF53335">
    <property type="entry name" value="S-adenosyl-L-methionine-dependent methyltransferases"/>
    <property type="match status" value="1"/>
</dbReference>
<keyword evidence="3" id="KW-0489">Methyltransferase</keyword>
<evidence type="ECO:0000313" key="4">
    <source>
        <dbReference type="Proteomes" id="UP001596378"/>
    </source>
</evidence>
<keyword evidence="4" id="KW-1185">Reference proteome</keyword>
<dbReference type="InterPro" id="IPR029063">
    <property type="entry name" value="SAM-dependent_MTases_sf"/>
</dbReference>
<gene>
    <name evidence="3" type="ORF">ACFQMJ_31730</name>
</gene>
<comment type="caution">
    <text evidence="3">The sequence shown here is derived from an EMBL/GenBank/DDBJ whole genome shotgun (WGS) entry which is preliminary data.</text>
</comment>
<dbReference type="EMBL" id="JBHTAI010000030">
    <property type="protein sequence ID" value="MFC7153133.1"/>
    <property type="molecule type" value="Genomic_DNA"/>
</dbReference>